<reference evidence="2" key="1">
    <citation type="submission" date="2020-06" db="EMBL/GenBank/DDBJ databases">
        <authorList>
            <person name="Li T."/>
            <person name="Hu X."/>
            <person name="Zhang T."/>
            <person name="Song X."/>
            <person name="Zhang H."/>
            <person name="Dai N."/>
            <person name="Sheng W."/>
            <person name="Hou X."/>
            <person name="Wei L."/>
        </authorList>
    </citation>
    <scope>NUCLEOTIDE SEQUENCE</scope>
    <source>
        <strain evidence="2">K16</strain>
        <tissue evidence="2">Leaf</tissue>
    </source>
</reference>
<organism evidence="2 3">
    <name type="scientific">Sesamum angolense</name>
    <dbReference type="NCBI Taxonomy" id="2727404"/>
    <lineage>
        <taxon>Eukaryota</taxon>
        <taxon>Viridiplantae</taxon>
        <taxon>Streptophyta</taxon>
        <taxon>Embryophyta</taxon>
        <taxon>Tracheophyta</taxon>
        <taxon>Spermatophyta</taxon>
        <taxon>Magnoliopsida</taxon>
        <taxon>eudicotyledons</taxon>
        <taxon>Gunneridae</taxon>
        <taxon>Pentapetalae</taxon>
        <taxon>asterids</taxon>
        <taxon>lamiids</taxon>
        <taxon>Lamiales</taxon>
        <taxon>Pedaliaceae</taxon>
        <taxon>Sesamum</taxon>
    </lineage>
</organism>
<reference evidence="2" key="2">
    <citation type="journal article" date="2024" name="Plant">
        <title>Genomic evolution and insights into agronomic trait innovations of Sesamum species.</title>
        <authorList>
            <person name="Miao H."/>
            <person name="Wang L."/>
            <person name="Qu L."/>
            <person name="Liu H."/>
            <person name="Sun Y."/>
            <person name="Le M."/>
            <person name="Wang Q."/>
            <person name="Wei S."/>
            <person name="Zheng Y."/>
            <person name="Lin W."/>
            <person name="Duan Y."/>
            <person name="Cao H."/>
            <person name="Xiong S."/>
            <person name="Wang X."/>
            <person name="Wei L."/>
            <person name="Li C."/>
            <person name="Ma Q."/>
            <person name="Ju M."/>
            <person name="Zhao R."/>
            <person name="Li G."/>
            <person name="Mu C."/>
            <person name="Tian Q."/>
            <person name="Mei H."/>
            <person name="Zhang T."/>
            <person name="Gao T."/>
            <person name="Zhang H."/>
        </authorList>
    </citation>
    <scope>NUCLEOTIDE SEQUENCE</scope>
    <source>
        <strain evidence="2">K16</strain>
    </source>
</reference>
<dbReference type="Proteomes" id="UP001289374">
    <property type="component" value="Unassembled WGS sequence"/>
</dbReference>
<protein>
    <recommendedName>
        <fullName evidence="4">Retrotransposon Copia-like N-terminal domain-containing protein</fullName>
    </recommendedName>
</protein>
<feature type="compositionally biased region" description="Polar residues" evidence="1">
    <location>
        <begin position="74"/>
        <end position="88"/>
    </location>
</feature>
<feature type="region of interest" description="Disordered" evidence="1">
    <location>
        <begin position="68"/>
        <end position="99"/>
    </location>
</feature>
<evidence type="ECO:0008006" key="4">
    <source>
        <dbReference type="Google" id="ProtNLM"/>
    </source>
</evidence>
<name>A0AAE1WAU2_9LAMI</name>
<proteinExistence type="predicted"/>
<evidence type="ECO:0000313" key="2">
    <source>
        <dbReference type="EMBL" id="KAK4389907.1"/>
    </source>
</evidence>
<keyword evidence="3" id="KW-1185">Reference proteome</keyword>
<sequence>MECSISKGMTPSNITTSINTILMLNGSNFNSWKENLEIVLGVMDLDLALGKILLLHLQIRVHLNKRGRKKGGRNLTNSIQETVTEKQTPTPPKPWPLRRSTRERRNDYIVFLQEHEVDIGMMENDPINFYEAMECSNSQKWIDAINEEIKSMKNNDIWELVPLPQGVKPIDCK</sequence>
<gene>
    <name evidence="2" type="ORF">Sango_2327700</name>
</gene>
<evidence type="ECO:0000313" key="3">
    <source>
        <dbReference type="Proteomes" id="UP001289374"/>
    </source>
</evidence>
<accession>A0AAE1WAU2</accession>
<comment type="caution">
    <text evidence="2">The sequence shown here is derived from an EMBL/GenBank/DDBJ whole genome shotgun (WGS) entry which is preliminary data.</text>
</comment>
<dbReference type="AlphaFoldDB" id="A0AAE1WAU2"/>
<dbReference type="EMBL" id="JACGWL010000013">
    <property type="protein sequence ID" value="KAK4389907.1"/>
    <property type="molecule type" value="Genomic_DNA"/>
</dbReference>
<evidence type="ECO:0000256" key="1">
    <source>
        <dbReference type="SAM" id="MobiDB-lite"/>
    </source>
</evidence>